<dbReference type="InterPro" id="IPR050682">
    <property type="entry name" value="ModA/WtpA"/>
</dbReference>
<dbReference type="GO" id="GO:0015689">
    <property type="term" value="P:molybdate ion transport"/>
    <property type="evidence" value="ECO:0007669"/>
    <property type="project" value="InterPro"/>
</dbReference>
<proteinExistence type="inferred from homology"/>
<keyword evidence="4 7" id="KW-0732">Signal</keyword>
<dbReference type="RefSeq" id="WP_164354237.1">
    <property type="nucleotide sequence ID" value="NZ_JAABNT010000007.1"/>
</dbReference>
<evidence type="ECO:0000313" key="9">
    <source>
        <dbReference type="Proteomes" id="UP000468591"/>
    </source>
</evidence>
<dbReference type="AlphaFoldDB" id="A0A6P0CB09"/>
<comment type="caution">
    <text evidence="8">The sequence shown here is derived from an EMBL/GenBank/DDBJ whole genome shotgun (WGS) entry which is preliminary data.</text>
</comment>
<reference evidence="8 9" key="1">
    <citation type="submission" date="2020-01" db="EMBL/GenBank/DDBJ databases">
        <title>Sulfitobacter sediminilitoris sp. nov., isolated from a tidal flat.</title>
        <authorList>
            <person name="Park S."/>
            <person name="Yoon J.-H."/>
        </authorList>
    </citation>
    <scope>NUCLEOTIDE SEQUENCE [LARGE SCALE GENOMIC DNA]</scope>
    <source>
        <strain evidence="8 9">JBTF-M27</strain>
    </source>
</reference>
<protein>
    <submittedName>
        <fullName evidence="8">Molybdate ABC transporter substrate-binding protein</fullName>
    </submittedName>
</protein>
<evidence type="ECO:0000256" key="1">
    <source>
        <dbReference type="ARBA" id="ARBA00009175"/>
    </source>
</evidence>
<name>A0A6P0CB09_9RHOB</name>
<dbReference type="Gene3D" id="3.40.190.10">
    <property type="entry name" value="Periplasmic binding protein-like II"/>
    <property type="match status" value="2"/>
</dbReference>
<dbReference type="EMBL" id="JAABNT010000007">
    <property type="protein sequence ID" value="NEK23322.1"/>
    <property type="molecule type" value="Genomic_DNA"/>
</dbReference>
<comment type="subunit">
    <text evidence="5">The complex is composed of two ATP-binding proteins (ModC), two transmembrane proteins (ModB) and a solute-binding protein (ModA).</text>
</comment>
<accession>A0A6P0CB09</accession>
<keyword evidence="2 6" id="KW-0500">Molybdenum</keyword>
<feature type="binding site" evidence="6">
    <location>
        <position position="137"/>
    </location>
    <ligand>
        <name>molybdate</name>
        <dbReference type="ChEBI" id="CHEBI:36264"/>
    </ligand>
</feature>
<feature type="signal peptide" evidence="7">
    <location>
        <begin position="1"/>
        <end position="21"/>
    </location>
</feature>
<evidence type="ECO:0000256" key="5">
    <source>
        <dbReference type="ARBA" id="ARBA00062515"/>
    </source>
</evidence>
<comment type="similarity">
    <text evidence="1">Belongs to the bacterial solute-binding protein ModA family.</text>
</comment>
<dbReference type="GO" id="GO:1901359">
    <property type="term" value="F:tungstate binding"/>
    <property type="evidence" value="ECO:0007669"/>
    <property type="project" value="UniProtKB-ARBA"/>
</dbReference>
<dbReference type="Pfam" id="PF13531">
    <property type="entry name" value="SBP_bac_11"/>
    <property type="match status" value="1"/>
</dbReference>
<dbReference type="GO" id="GO:0030288">
    <property type="term" value="C:outer membrane-bounded periplasmic space"/>
    <property type="evidence" value="ECO:0007669"/>
    <property type="project" value="TreeGrafter"/>
</dbReference>
<feature type="binding site" evidence="6">
    <location>
        <position position="32"/>
    </location>
    <ligand>
        <name>molybdate</name>
        <dbReference type="ChEBI" id="CHEBI:36264"/>
    </ligand>
</feature>
<feature type="binding site" evidence="6">
    <location>
        <position position="164"/>
    </location>
    <ligand>
        <name>molybdate</name>
        <dbReference type="ChEBI" id="CHEBI:36264"/>
    </ligand>
</feature>
<dbReference type="GO" id="GO:0046872">
    <property type="term" value="F:metal ion binding"/>
    <property type="evidence" value="ECO:0007669"/>
    <property type="project" value="UniProtKB-KW"/>
</dbReference>
<evidence type="ECO:0000256" key="4">
    <source>
        <dbReference type="ARBA" id="ARBA00022729"/>
    </source>
</evidence>
<gene>
    <name evidence="8" type="primary">modA</name>
    <name evidence="8" type="ORF">GV827_13010</name>
</gene>
<evidence type="ECO:0000313" key="8">
    <source>
        <dbReference type="EMBL" id="NEK23322.1"/>
    </source>
</evidence>
<evidence type="ECO:0000256" key="7">
    <source>
        <dbReference type="SAM" id="SignalP"/>
    </source>
</evidence>
<keyword evidence="3 6" id="KW-0479">Metal-binding</keyword>
<dbReference type="NCBIfam" id="TIGR01256">
    <property type="entry name" value="modA"/>
    <property type="match status" value="1"/>
</dbReference>
<dbReference type="Proteomes" id="UP000468591">
    <property type="component" value="Unassembled WGS sequence"/>
</dbReference>
<evidence type="ECO:0000256" key="3">
    <source>
        <dbReference type="ARBA" id="ARBA00022723"/>
    </source>
</evidence>
<dbReference type="PIRSF" id="PIRSF004846">
    <property type="entry name" value="ModA"/>
    <property type="match status" value="1"/>
</dbReference>
<feature type="chain" id="PRO_5026770411" evidence="7">
    <location>
        <begin position="22"/>
        <end position="243"/>
    </location>
</feature>
<dbReference type="GO" id="GO:0030973">
    <property type="term" value="F:molybdate ion binding"/>
    <property type="evidence" value="ECO:0007669"/>
    <property type="project" value="TreeGrafter"/>
</dbReference>
<keyword evidence="9" id="KW-1185">Reference proteome</keyword>
<feature type="binding site" evidence="6">
    <location>
        <position position="182"/>
    </location>
    <ligand>
        <name>molybdate</name>
        <dbReference type="ChEBI" id="CHEBI:36264"/>
    </ligand>
</feature>
<sequence length="243" mass="25425">MTRIAAFLIWFLSCLPLAATAKERVTVFAAASLRGALEEIAQAYPGDVSLSFGGSGTIARQIAAGAPADVVVLANTLWMDWLVEQGTHIIGAPQPVAANTLVLIGPKDAEPLAELNDLPARLATGRLAIGHRDAVPAGTYARQWLEASGLWNEVKDRLAETDNVRAALAFVARGAVPLGIVYASDAVAEPAVKVLWHAPASDHDTIAYPAAALTPLGKTFLHALTSPQAGLIFAAHGFQAVIQ</sequence>
<dbReference type="PANTHER" id="PTHR30632:SF17">
    <property type="entry name" value="MOLYBDATE-BINDING PROTEIN MODA"/>
    <property type="match status" value="1"/>
</dbReference>
<evidence type="ECO:0000256" key="6">
    <source>
        <dbReference type="PIRSR" id="PIRSR004846-1"/>
    </source>
</evidence>
<feature type="binding site" evidence="6">
    <location>
        <position position="55"/>
    </location>
    <ligand>
        <name>molybdate</name>
        <dbReference type="ChEBI" id="CHEBI:36264"/>
    </ligand>
</feature>
<dbReference type="PANTHER" id="PTHR30632">
    <property type="entry name" value="MOLYBDATE-BINDING PERIPLASMIC PROTEIN"/>
    <property type="match status" value="1"/>
</dbReference>
<evidence type="ECO:0000256" key="2">
    <source>
        <dbReference type="ARBA" id="ARBA00022505"/>
    </source>
</evidence>
<organism evidence="8 9">
    <name type="scientific">Sulfitobacter sediminilitoris</name>
    <dbReference type="NCBI Taxonomy" id="2698830"/>
    <lineage>
        <taxon>Bacteria</taxon>
        <taxon>Pseudomonadati</taxon>
        <taxon>Pseudomonadota</taxon>
        <taxon>Alphaproteobacteria</taxon>
        <taxon>Rhodobacterales</taxon>
        <taxon>Roseobacteraceae</taxon>
        <taxon>Sulfitobacter</taxon>
    </lineage>
</organism>
<dbReference type="InterPro" id="IPR005950">
    <property type="entry name" value="ModA"/>
</dbReference>
<dbReference type="SUPFAM" id="SSF53850">
    <property type="entry name" value="Periplasmic binding protein-like II"/>
    <property type="match status" value="1"/>
</dbReference>
<dbReference type="FunFam" id="3.40.190.10:FF:000035">
    <property type="entry name" value="Molybdate ABC transporter substrate-binding protein"/>
    <property type="match status" value="1"/>
</dbReference>